<name>A0A1H1VU35_9FLAO</name>
<feature type="chain" id="PRO_5009263711" evidence="1">
    <location>
        <begin position="22"/>
        <end position="139"/>
    </location>
</feature>
<evidence type="ECO:0000256" key="1">
    <source>
        <dbReference type="SAM" id="SignalP"/>
    </source>
</evidence>
<protein>
    <submittedName>
        <fullName evidence="2">Uncharacterized conserved protein, DUF2141 family</fullName>
    </submittedName>
</protein>
<keyword evidence="3" id="KW-1185">Reference proteome</keyword>
<reference evidence="2 3" key="1">
    <citation type="submission" date="2016-10" db="EMBL/GenBank/DDBJ databases">
        <authorList>
            <person name="Varghese N."/>
            <person name="Submissions S."/>
        </authorList>
    </citation>
    <scope>NUCLEOTIDE SEQUENCE [LARGE SCALE GENOMIC DNA]</scope>
    <source>
        <strain evidence="2 3">RHA_55</strain>
    </source>
</reference>
<organism evidence="2 3">
    <name type="scientific">Winogradskyella sediminis</name>
    <dbReference type="NCBI Taxonomy" id="1382466"/>
    <lineage>
        <taxon>Bacteria</taxon>
        <taxon>Pseudomonadati</taxon>
        <taxon>Bacteroidota</taxon>
        <taxon>Flavobacteriia</taxon>
        <taxon>Flavobacteriales</taxon>
        <taxon>Flavobacteriaceae</taxon>
        <taxon>Winogradskyella</taxon>
    </lineage>
</organism>
<evidence type="ECO:0000313" key="3">
    <source>
        <dbReference type="Proteomes" id="UP000198963"/>
    </source>
</evidence>
<proteinExistence type="predicted"/>
<keyword evidence="1" id="KW-0732">Signal</keyword>
<dbReference type="Pfam" id="PF09912">
    <property type="entry name" value="DUF2141"/>
    <property type="match status" value="1"/>
</dbReference>
<gene>
    <name evidence="2" type="ORF">SAMN04489797_2652</name>
</gene>
<dbReference type="InterPro" id="IPR018673">
    <property type="entry name" value="DUF2141"/>
</dbReference>
<dbReference type="Proteomes" id="UP000198963">
    <property type="component" value="Chromosome I"/>
</dbReference>
<dbReference type="AlphaFoldDB" id="A0A1H1VU35"/>
<evidence type="ECO:0000313" key="2">
    <source>
        <dbReference type="EMBL" id="SDS87961.1"/>
    </source>
</evidence>
<dbReference type="EMBL" id="LT629774">
    <property type="protein sequence ID" value="SDS87961.1"/>
    <property type="molecule type" value="Genomic_DNA"/>
</dbReference>
<sequence length="139" mass="15466">MKHVILTLVFVLTSILGFSQEASGVSITITIDNVTNDKGKVLTTLHTSETFMKGKGIKDAATEIKDGKVTITFKNVLPGEYAIMSLHDENNNKRMDFQDNGMPLESYGISNNVMSFGPPNYEDAKFKVEETDLELNIRF</sequence>
<dbReference type="RefSeq" id="WP_092447818.1">
    <property type="nucleotide sequence ID" value="NZ_JBLXAG010000011.1"/>
</dbReference>
<accession>A0A1H1VU35</accession>
<feature type="signal peptide" evidence="1">
    <location>
        <begin position="1"/>
        <end position="21"/>
    </location>
</feature>